<name>A0A5S4F9V1_9ACTN</name>
<gene>
    <name evidence="1" type="ORF">ETD86_29970</name>
</gene>
<dbReference type="AlphaFoldDB" id="A0A5S4F9V1"/>
<organism evidence="1 2">
    <name type="scientific">Nonomuraea turkmeniaca</name>
    <dbReference type="NCBI Taxonomy" id="103838"/>
    <lineage>
        <taxon>Bacteria</taxon>
        <taxon>Bacillati</taxon>
        <taxon>Actinomycetota</taxon>
        <taxon>Actinomycetes</taxon>
        <taxon>Streptosporangiales</taxon>
        <taxon>Streptosporangiaceae</taxon>
        <taxon>Nonomuraea</taxon>
    </lineage>
</organism>
<dbReference type="InterPro" id="IPR009057">
    <property type="entry name" value="Homeodomain-like_sf"/>
</dbReference>
<comment type="caution">
    <text evidence="1">The sequence shown here is derived from an EMBL/GenBank/DDBJ whole genome shotgun (WGS) entry which is preliminary data.</text>
</comment>
<dbReference type="Gene3D" id="1.10.10.10">
    <property type="entry name" value="Winged helix-like DNA-binding domain superfamily/Winged helix DNA-binding domain"/>
    <property type="match status" value="1"/>
</dbReference>
<proteinExistence type="predicted"/>
<keyword evidence="2" id="KW-1185">Reference proteome</keyword>
<evidence type="ECO:0000313" key="2">
    <source>
        <dbReference type="Proteomes" id="UP000309128"/>
    </source>
</evidence>
<reference evidence="1 2" key="1">
    <citation type="submission" date="2019-05" db="EMBL/GenBank/DDBJ databases">
        <title>Draft genome sequence of Nonomuraea turkmeniaca DSM 43926.</title>
        <authorList>
            <person name="Saricaoglu S."/>
            <person name="Isik K."/>
        </authorList>
    </citation>
    <scope>NUCLEOTIDE SEQUENCE [LARGE SCALE GENOMIC DNA]</scope>
    <source>
        <strain evidence="1 2">DSM 43926</strain>
    </source>
</reference>
<dbReference type="SUPFAM" id="SSF46689">
    <property type="entry name" value="Homeodomain-like"/>
    <property type="match status" value="1"/>
</dbReference>
<dbReference type="InterPro" id="IPR036388">
    <property type="entry name" value="WH-like_DNA-bd_sf"/>
</dbReference>
<dbReference type="Proteomes" id="UP000309128">
    <property type="component" value="Unassembled WGS sequence"/>
</dbReference>
<dbReference type="OrthoDB" id="5140481at2"/>
<dbReference type="RefSeq" id="WP_138669688.1">
    <property type="nucleotide sequence ID" value="NZ_VCKY01000117.1"/>
</dbReference>
<evidence type="ECO:0000313" key="1">
    <source>
        <dbReference type="EMBL" id="TMR13795.1"/>
    </source>
</evidence>
<accession>A0A5S4F9V1</accession>
<dbReference type="EMBL" id="VCKY01000117">
    <property type="protein sequence ID" value="TMR13795.1"/>
    <property type="molecule type" value="Genomic_DNA"/>
</dbReference>
<protein>
    <submittedName>
        <fullName evidence="1">DUF433 domain-containing protein</fullName>
    </submittedName>
</protein>
<sequence>MIAMQKAADESVRRPRIVADPAVNFGKPTIEASGVSVAVIISAYLAGDRPQVLYDEYGISRGDLLICCWWVARYAKQKRAWRQWLNTWEPVLWRAQPGAYEQVPLPPRRPAHECGLCGCDRTPAPGTASSASGTVADVAQ</sequence>
<dbReference type="InterPro" id="IPR007367">
    <property type="entry name" value="DUF433"/>
</dbReference>
<dbReference type="Pfam" id="PF04255">
    <property type="entry name" value="DUF433"/>
    <property type="match status" value="1"/>
</dbReference>